<dbReference type="InterPro" id="IPR056823">
    <property type="entry name" value="TEN-like_YD-shell"/>
</dbReference>
<feature type="domain" description="Teneurin-like YD-shell" evidence="3">
    <location>
        <begin position="5"/>
        <end position="80"/>
    </location>
</feature>
<feature type="region of interest" description="Disordered" evidence="2">
    <location>
        <begin position="180"/>
        <end position="300"/>
    </location>
</feature>
<sequence length="300" mass="31657">GTIDKTTLYTPYGAPLITTGPDKEAKAFIGERLDDDTGLIYLNARYYDPALGRFISPDTLDPTKPGVGTNRYAYSFNDPVNLRDPGGNAADETEPPGEPSKAEAGGGRAKPGDNQPDGKPRPGPNEPTASKSTKGAPKASPTEGPGARNSAGGLTGGLLFGPILDLARAVSRDSLKDIEDAKQQQNAATNNVLGEKAGNLANPLTDAEKSGMLRDAAQQKGNFGMGRASRDEAEELGKAWVGPNYRTTSKGYMSEDGLRQYRGPSEKPNSPLATTGLQANFETRNQPSGPWQSNGHLDIE</sequence>
<feature type="compositionally biased region" description="Basic and acidic residues" evidence="2">
    <location>
        <begin position="228"/>
        <end position="237"/>
    </location>
</feature>
<feature type="non-terminal residue" evidence="4">
    <location>
        <position position="1"/>
    </location>
</feature>
<evidence type="ECO:0000259" key="3">
    <source>
        <dbReference type="Pfam" id="PF25023"/>
    </source>
</evidence>
<dbReference type="InterPro" id="IPR050708">
    <property type="entry name" value="T6SS_VgrG/RHS"/>
</dbReference>
<evidence type="ECO:0000313" key="5">
    <source>
        <dbReference type="Proteomes" id="UP000707352"/>
    </source>
</evidence>
<name>A0ABX0VDY8_9HYPH</name>
<organism evidence="4 5">
    <name type="scientific">Microvirga terricola</name>
    <dbReference type="NCBI Taxonomy" id="2719797"/>
    <lineage>
        <taxon>Bacteria</taxon>
        <taxon>Pseudomonadati</taxon>
        <taxon>Pseudomonadota</taxon>
        <taxon>Alphaproteobacteria</taxon>
        <taxon>Hyphomicrobiales</taxon>
        <taxon>Methylobacteriaceae</taxon>
        <taxon>Microvirga</taxon>
    </lineage>
</organism>
<evidence type="ECO:0000256" key="1">
    <source>
        <dbReference type="ARBA" id="ARBA00022737"/>
    </source>
</evidence>
<feature type="compositionally biased region" description="Polar residues" evidence="2">
    <location>
        <begin position="183"/>
        <end position="192"/>
    </location>
</feature>
<evidence type="ECO:0000256" key="2">
    <source>
        <dbReference type="SAM" id="MobiDB-lite"/>
    </source>
</evidence>
<feature type="region of interest" description="Disordered" evidence="2">
    <location>
        <begin position="55"/>
        <end position="159"/>
    </location>
</feature>
<feature type="compositionally biased region" description="Polar residues" evidence="2">
    <location>
        <begin position="267"/>
        <end position="300"/>
    </location>
</feature>
<keyword evidence="1" id="KW-0677">Repeat</keyword>
<accession>A0ABX0VDY8</accession>
<comment type="caution">
    <text evidence="4">The sequence shown here is derived from an EMBL/GenBank/DDBJ whole genome shotgun (WGS) entry which is preliminary data.</text>
</comment>
<dbReference type="PANTHER" id="PTHR32305">
    <property type="match status" value="1"/>
</dbReference>
<keyword evidence="5" id="KW-1185">Reference proteome</keyword>
<dbReference type="InterPro" id="IPR022385">
    <property type="entry name" value="Rhs_assc_core"/>
</dbReference>
<dbReference type="Pfam" id="PF25023">
    <property type="entry name" value="TEN_YD-shell"/>
    <property type="match status" value="1"/>
</dbReference>
<gene>
    <name evidence="4" type="ORF">HB375_12165</name>
</gene>
<proteinExistence type="predicted"/>
<dbReference type="PANTHER" id="PTHR32305:SF15">
    <property type="entry name" value="PROTEIN RHSA-RELATED"/>
    <property type="match status" value="1"/>
</dbReference>
<dbReference type="EMBL" id="JAATJS010000004">
    <property type="protein sequence ID" value="NIX77361.1"/>
    <property type="molecule type" value="Genomic_DNA"/>
</dbReference>
<dbReference type="NCBIfam" id="TIGR03696">
    <property type="entry name" value="Rhs_assc_core"/>
    <property type="match status" value="1"/>
</dbReference>
<dbReference type="RefSeq" id="WP_167673284.1">
    <property type="nucleotide sequence ID" value="NZ_JAATJS010000004.1"/>
</dbReference>
<evidence type="ECO:0000313" key="4">
    <source>
        <dbReference type="EMBL" id="NIX77361.1"/>
    </source>
</evidence>
<reference evidence="4 5" key="1">
    <citation type="submission" date="2020-03" db="EMBL/GenBank/DDBJ databases">
        <title>The genome sequence of Microvirga sp. c23x22.</title>
        <authorList>
            <person name="Zhang X."/>
        </authorList>
    </citation>
    <scope>NUCLEOTIDE SEQUENCE [LARGE SCALE GENOMIC DNA]</scope>
    <source>
        <strain evidence="5">c23x22</strain>
    </source>
</reference>
<protein>
    <submittedName>
        <fullName evidence="4">RHS repeat-associated core domain-containing protein</fullName>
    </submittedName>
</protein>
<dbReference type="Gene3D" id="2.180.10.10">
    <property type="entry name" value="RHS repeat-associated core"/>
    <property type="match status" value="1"/>
</dbReference>
<dbReference type="Proteomes" id="UP000707352">
    <property type="component" value="Unassembled WGS sequence"/>
</dbReference>